<proteinExistence type="predicted"/>
<sequence>MSEFQNSNITDITQYLMNIQANSKLFGLARFRNYLFETEECKLWREIAHGTNLCQNVLSQMFDVIDKHNTNKKISTRIYKSFKEKDARRSVLVLIIGNSWIDNVFMIEILFKNDINIIGIGCLIKEFGAHMVTADHNYLRSGLPPFRYTKSFVVYNLGIVLLG</sequence>
<reference evidence="1" key="1">
    <citation type="submission" date="2019-10" db="EMBL/GenBank/DDBJ databases">
        <title>Conservation and host-specific expression of non-tandemly repeated heterogenous ribosome RNA gene in arbuscular mycorrhizal fungi.</title>
        <authorList>
            <person name="Maeda T."/>
            <person name="Kobayashi Y."/>
            <person name="Nakagawa T."/>
            <person name="Ezawa T."/>
            <person name="Yamaguchi K."/>
            <person name="Bino T."/>
            <person name="Nishimoto Y."/>
            <person name="Shigenobu S."/>
            <person name="Kawaguchi M."/>
        </authorList>
    </citation>
    <scope>NUCLEOTIDE SEQUENCE</scope>
    <source>
        <strain evidence="1">HR1</strain>
    </source>
</reference>
<organism evidence="1 2">
    <name type="scientific">Rhizophagus clarus</name>
    <dbReference type="NCBI Taxonomy" id="94130"/>
    <lineage>
        <taxon>Eukaryota</taxon>
        <taxon>Fungi</taxon>
        <taxon>Fungi incertae sedis</taxon>
        <taxon>Mucoromycota</taxon>
        <taxon>Glomeromycotina</taxon>
        <taxon>Glomeromycetes</taxon>
        <taxon>Glomerales</taxon>
        <taxon>Glomeraceae</taxon>
        <taxon>Rhizophagus</taxon>
    </lineage>
</organism>
<accession>A0A8H3MFP0</accession>
<dbReference type="AlphaFoldDB" id="A0A8H3MFP0"/>
<dbReference type="Proteomes" id="UP000615446">
    <property type="component" value="Unassembled WGS sequence"/>
</dbReference>
<evidence type="ECO:0000313" key="2">
    <source>
        <dbReference type="Proteomes" id="UP000615446"/>
    </source>
</evidence>
<protein>
    <submittedName>
        <fullName evidence="1">Uncharacterized protein</fullName>
    </submittedName>
</protein>
<evidence type="ECO:0000313" key="1">
    <source>
        <dbReference type="EMBL" id="GET03082.1"/>
    </source>
</evidence>
<dbReference type="EMBL" id="BLAL01000319">
    <property type="protein sequence ID" value="GET03082.1"/>
    <property type="molecule type" value="Genomic_DNA"/>
</dbReference>
<comment type="caution">
    <text evidence="1">The sequence shown here is derived from an EMBL/GenBank/DDBJ whole genome shotgun (WGS) entry which is preliminary data.</text>
</comment>
<gene>
    <name evidence="1" type="ORF">RCL2_002942700</name>
</gene>
<name>A0A8H3MFP0_9GLOM</name>